<feature type="domain" description="Zn(2)-C6 fungal-type" evidence="7">
    <location>
        <begin position="306"/>
        <end position="336"/>
    </location>
</feature>
<dbReference type="SMART" id="SM00066">
    <property type="entry name" value="GAL4"/>
    <property type="match status" value="1"/>
</dbReference>
<protein>
    <recommendedName>
        <fullName evidence="7">Zn(2)-C6 fungal-type domain-containing protein</fullName>
    </recommendedName>
</protein>
<comment type="subcellular location">
    <subcellularLocation>
        <location evidence="1">Nucleus</location>
    </subcellularLocation>
</comment>
<feature type="compositionally biased region" description="Polar residues" evidence="6">
    <location>
        <begin position="339"/>
        <end position="359"/>
    </location>
</feature>
<gene>
    <name evidence="8" type="ORF">PRZ48_007177</name>
</gene>
<evidence type="ECO:0000256" key="5">
    <source>
        <dbReference type="ARBA" id="ARBA00023242"/>
    </source>
</evidence>
<feature type="region of interest" description="Disordered" evidence="6">
    <location>
        <begin position="332"/>
        <end position="408"/>
    </location>
</feature>
<feature type="compositionally biased region" description="Pro residues" evidence="6">
    <location>
        <begin position="134"/>
        <end position="152"/>
    </location>
</feature>
<keyword evidence="3" id="KW-0805">Transcription regulation</keyword>
<comment type="caution">
    <text evidence="8">The sequence shown here is derived from an EMBL/GenBank/DDBJ whole genome shotgun (WGS) entry which is preliminary data.</text>
</comment>
<keyword evidence="5" id="KW-0539">Nucleus</keyword>
<dbReference type="Proteomes" id="UP001305779">
    <property type="component" value="Unassembled WGS sequence"/>
</dbReference>
<dbReference type="PANTHER" id="PTHR47338:SF11">
    <property type="entry name" value="ZN(II)2CYS6 TRANSCRIPTION FACTOR (EUROFUNG)"/>
    <property type="match status" value="1"/>
</dbReference>
<dbReference type="PROSITE" id="PS00463">
    <property type="entry name" value="ZN2_CY6_FUNGAL_1"/>
    <property type="match status" value="1"/>
</dbReference>
<dbReference type="InterPro" id="IPR007219">
    <property type="entry name" value="XnlR_reg_dom"/>
</dbReference>
<dbReference type="SUPFAM" id="SSF57701">
    <property type="entry name" value="Zn2/Cys6 DNA-binding domain"/>
    <property type="match status" value="1"/>
</dbReference>
<evidence type="ECO:0000256" key="6">
    <source>
        <dbReference type="SAM" id="MobiDB-lite"/>
    </source>
</evidence>
<dbReference type="PANTHER" id="PTHR47338">
    <property type="entry name" value="ZN(II)2CYS6 TRANSCRIPTION FACTOR (EUROFUNG)-RELATED"/>
    <property type="match status" value="1"/>
</dbReference>
<sequence length="940" mass="104069">MTMFSGATAEPMRAYPHHDRHPSDQLHSYAVPPRPTVELPRPLEPRPTYNSHSSLLDGPNSSRRPDGYRNPGPAQPEYRPQTQNLPRLHDILTSAPPEPSPQTYSSGWNATNGPASQQNGDGYYGGRSSWHPPLANPPHEQPQSYPPPPPPQNRHLELPILETSPVARHDSHSAAPHSPYSGYPDASRDYRDPRRDRARQASTSTSSYLPNGIASPYTPAGHDDAAKQYRSPIASLERPPSSALGLSAAEAAANGNYMGVQDIPGEGSFHMYEGGYRIPTHVDGETVNPAWGLTKANKPRKRLAMACLDCREKKIKCEPGTVSCLQCEKAKRPCRKAPTHQSQAEPSATTPAWQSSTAGSPGRKPPTDASPTNEPDPVNKRRQVEEPSPGVPAKKHRSASPMMAMNGSTAPVVNGTNGVNGMHHQVSPVLPRSPGKVVSIEEDPFSMEPQMTVHLVERYFAAVNNSTYCIFPPHHFMRWLTAYPRKCQNERMVLYAMIALGSVFADGQYAGYGKHCAGIATDAALAKASRLSMPLVQTRLILGLYQFAKGAYSSAWDYVGSGINAATYLRFHTEAGCKDDNEPVQKERNEFALSKEQLIECKRRTLWSGFLMDRYCGAAHSLINPQDIFIQLPCTDETYERGLVSKAPFYNNGIIDPSQAIITPSSDISPMGWLTLVAAKWGDVVNYISRAVHRSPMSYEEAYEQFYEKTRAALQDWKACLPEYLQLSQANIERSIHEGYVGPLTSMHVLYHLSFLKMNRFVRHECISKSIARNVLATHRHAHELLQVLSFLGNAKEALQRKGHHTELTLTTPFVGYAVLAAVDVVGAGGLDSNLKTTLDLINCGLQSLRELGGYWDSARDQHKACEKRYYQIHNVLKHPFTAHSGCWLGREWGVDSSLEREFKPEDDCIYGVSSRHYFDALKDETPLGQPPNGNSMRMG</sequence>
<reference evidence="8 9" key="1">
    <citation type="journal article" date="2023" name="G3 (Bethesda)">
        <title>A chromosome-level genome assembly of Zasmidium syzygii isolated from banana leaves.</title>
        <authorList>
            <person name="van Westerhoven A.C."/>
            <person name="Mehrabi R."/>
            <person name="Talebi R."/>
            <person name="Steentjes M.B.F."/>
            <person name="Corcolon B."/>
            <person name="Chong P.A."/>
            <person name="Kema G.H.J."/>
            <person name="Seidl M.F."/>
        </authorList>
    </citation>
    <scope>NUCLEOTIDE SEQUENCE [LARGE SCALE GENOMIC DNA]</scope>
    <source>
        <strain evidence="8 9">P124</strain>
    </source>
</reference>
<evidence type="ECO:0000259" key="7">
    <source>
        <dbReference type="PROSITE" id="PS50048"/>
    </source>
</evidence>
<dbReference type="EMBL" id="JAXOVC010000005">
    <property type="protein sequence ID" value="KAK4501369.1"/>
    <property type="molecule type" value="Genomic_DNA"/>
</dbReference>
<feature type="compositionally biased region" description="Polar residues" evidence="6">
    <location>
        <begin position="101"/>
        <end position="120"/>
    </location>
</feature>
<feature type="compositionally biased region" description="Polar residues" evidence="6">
    <location>
        <begin position="48"/>
        <end position="62"/>
    </location>
</feature>
<proteinExistence type="predicted"/>
<keyword evidence="4" id="KW-0804">Transcription</keyword>
<dbReference type="PROSITE" id="PS50048">
    <property type="entry name" value="ZN2_CY6_FUNGAL_2"/>
    <property type="match status" value="1"/>
</dbReference>
<dbReference type="InterPro" id="IPR001138">
    <property type="entry name" value="Zn2Cys6_DnaBD"/>
</dbReference>
<dbReference type="InterPro" id="IPR050815">
    <property type="entry name" value="TF_fung"/>
</dbReference>
<feature type="compositionally biased region" description="Basic and acidic residues" evidence="6">
    <location>
        <begin position="186"/>
        <end position="199"/>
    </location>
</feature>
<feature type="compositionally biased region" description="Polar residues" evidence="6">
    <location>
        <begin position="200"/>
        <end position="209"/>
    </location>
</feature>
<dbReference type="Pfam" id="PF04082">
    <property type="entry name" value="Fungal_trans"/>
    <property type="match status" value="1"/>
</dbReference>
<evidence type="ECO:0000256" key="4">
    <source>
        <dbReference type="ARBA" id="ARBA00023163"/>
    </source>
</evidence>
<keyword evidence="2" id="KW-0479">Metal-binding</keyword>
<dbReference type="CDD" id="cd12148">
    <property type="entry name" value="fungal_TF_MHR"/>
    <property type="match status" value="1"/>
</dbReference>
<dbReference type="InterPro" id="IPR036864">
    <property type="entry name" value="Zn2-C6_fun-type_DNA-bd_sf"/>
</dbReference>
<feature type="region of interest" description="Disordered" evidence="6">
    <location>
        <begin position="1"/>
        <end position="225"/>
    </location>
</feature>
<evidence type="ECO:0000256" key="3">
    <source>
        <dbReference type="ARBA" id="ARBA00023015"/>
    </source>
</evidence>
<evidence type="ECO:0000313" key="9">
    <source>
        <dbReference type="Proteomes" id="UP001305779"/>
    </source>
</evidence>
<evidence type="ECO:0000256" key="1">
    <source>
        <dbReference type="ARBA" id="ARBA00004123"/>
    </source>
</evidence>
<evidence type="ECO:0000256" key="2">
    <source>
        <dbReference type="ARBA" id="ARBA00022723"/>
    </source>
</evidence>
<dbReference type="CDD" id="cd00067">
    <property type="entry name" value="GAL4"/>
    <property type="match status" value="1"/>
</dbReference>
<name>A0ABR0EIN9_ZASCE</name>
<organism evidence="8 9">
    <name type="scientific">Zasmidium cellare</name>
    <name type="common">Wine cellar mold</name>
    <name type="synonym">Racodium cellare</name>
    <dbReference type="NCBI Taxonomy" id="395010"/>
    <lineage>
        <taxon>Eukaryota</taxon>
        <taxon>Fungi</taxon>
        <taxon>Dikarya</taxon>
        <taxon>Ascomycota</taxon>
        <taxon>Pezizomycotina</taxon>
        <taxon>Dothideomycetes</taxon>
        <taxon>Dothideomycetidae</taxon>
        <taxon>Mycosphaerellales</taxon>
        <taxon>Mycosphaerellaceae</taxon>
        <taxon>Zasmidium</taxon>
    </lineage>
</organism>
<evidence type="ECO:0000313" key="8">
    <source>
        <dbReference type="EMBL" id="KAK4501369.1"/>
    </source>
</evidence>
<accession>A0ABR0EIN9</accession>
<keyword evidence="9" id="KW-1185">Reference proteome</keyword>
<dbReference type="Gene3D" id="4.10.240.10">
    <property type="entry name" value="Zn(2)-C6 fungal-type DNA-binding domain"/>
    <property type="match status" value="1"/>
</dbReference>